<evidence type="ECO:0000313" key="1">
    <source>
        <dbReference type="EMBL" id="MPC71009.1"/>
    </source>
</evidence>
<proteinExistence type="predicted"/>
<evidence type="ECO:0000313" key="2">
    <source>
        <dbReference type="Proteomes" id="UP000324222"/>
    </source>
</evidence>
<keyword evidence="2" id="KW-1185">Reference proteome</keyword>
<name>A0A5B7HMJ8_PORTR</name>
<sequence length="109" mass="12119">MSTKARQEGEERKVLFPPLTRNVALLPVGLVVCVDEKFTCGFRVIYILEDWHATFAVVKWVAAAVVMVLAGGSKDEAVCHSVLLLVSCFPPVYYADRRVYEVSRPLSCS</sequence>
<organism evidence="1 2">
    <name type="scientific">Portunus trituberculatus</name>
    <name type="common">Swimming crab</name>
    <name type="synonym">Neptunus trituberculatus</name>
    <dbReference type="NCBI Taxonomy" id="210409"/>
    <lineage>
        <taxon>Eukaryota</taxon>
        <taxon>Metazoa</taxon>
        <taxon>Ecdysozoa</taxon>
        <taxon>Arthropoda</taxon>
        <taxon>Crustacea</taxon>
        <taxon>Multicrustacea</taxon>
        <taxon>Malacostraca</taxon>
        <taxon>Eumalacostraca</taxon>
        <taxon>Eucarida</taxon>
        <taxon>Decapoda</taxon>
        <taxon>Pleocyemata</taxon>
        <taxon>Brachyura</taxon>
        <taxon>Eubrachyura</taxon>
        <taxon>Portunoidea</taxon>
        <taxon>Portunidae</taxon>
        <taxon>Portuninae</taxon>
        <taxon>Portunus</taxon>
    </lineage>
</organism>
<dbReference type="Proteomes" id="UP000324222">
    <property type="component" value="Unassembled WGS sequence"/>
</dbReference>
<reference evidence="1 2" key="1">
    <citation type="submission" date="2019-05" db="EMBL/GenBank/DDBJ databases">
        <title>Another draft genome of Portunus trituberculatus and its Hox gene families provides insights of decapod evolution.</title>
        <authorList>
            <person name="Jeong J.-H."/>
            <person name="Song I."/>
            <person name="Kim S."/>
            <person name="Choi T."/>
            <person name="Kim D."/>
            <person name="Ryu S."/>
            <person name="Kim W."/>
        </authorList>
    </citation>
    <scope>NUCLEOTIDE SEQUENCE [LARGE SCALE GENOMIC DNA]</scope>
    <source>
        <tissue evidence="1">Muscle</tissue>
    </source>
</reference>
<accession>A0A5B7HMJ8</accession>
<dbReference type="EMBL" id="VSRR010032137">
    <property type="protein sequence ID" value="MPC71009.1"/>
    <property type="molecule type" value="Genomic_DNA"/>
</dbReference>
<protein>
    <submittedName>
        <fullName evidence="1">Uncharacterized protein</fullName>
    </submittedName>
</protein>
<gene>
    <name evidence="1" type="ORF">E2C01_065276</name>
</gene>
<dbReference type="AlphaFoldDB" id="A0A5B7HMJ8"/>
<comment type="caution">
    <text evidence="1">The sequence shown here is derived from an EMBL/GenBank/DDBJ whole genome shotgun (WGS) entry which is preliminary data.</text>
</comment>